<organism evidence="9 10">
    <name type="scientific">Candidatus Methylacidithermus pantelleriae</name>
    <dbReference type="NCBI Taxonomy" id="2744239"/>
    <lineage>
        <taxon>Bacteria</taxon>
        <taxon>Pseudomonadati</taxon>
        <taxon>Verrucomicrobiota</taxon>
        <taxon>Methylacidiphilae</taxon>
        <taxon>Methylacidiphilales</taxon>
        <taxon>Methylacidiphilaceae</taxon>
        <taxon>Candidatus Methylacidithermus</taxon>
    </lineage>
</organism>
<accession>A0A8J2BJH3</accession>
<dbReference type="SUPFAM" id="SSF161098">
    <property type="entry name" value="MetI-like"/>
    <property type="match status" value="1"/>
</dbReference>
<name>A0A8J2BJH3_9BACT</name>
<keyword evidence="6 7" id="KW-0472">Membrane</keyword>
<dbReference type="GO" id="GO:0055085">
    <property type="term" value="P:transmembrane transport"/>
    <property type="evidence" value="ECO:0007669"/>
    <property type="project" value="InterPro"/>
</dbReference>
<dbReference type="EMBL" id="CAJNOB010000004">
    <property type="protein sequence ID" value="CAF0692512.1"/>
    <property type="molecule type" value="Genomic_DNA"/>
</dbReference>
<feature type="domain" description="ABC transmembrane type-1" evidence="8">
    <location>
        <begin position="94"/>
        <end position="295"/>
    </location>
</feature>
<feature type="transmembrane region" description="Helical" evidence="7">
    <location>
        <begin position="172"/>
        <end position="191"/>
    </location>
</feature>
<protein>
    <submittedName>
        <fullName evidence="9">Murein tripeptide ABC transporter/oligopeptide ABC transporter inner membrane subunit OppB</fullName>
    </submittedName>
</protein>
<proteinExistence type="inferred from homology"/>
<dbReference type="Gene3D" id="1.10.3720.10">
    <property type="entry name" value="MetI-like"/>
    <property type="match status" value="1"/>
</dbReference>
<feature type="transmembrane region" description="Helical" evidence="7">
    <location>
        <begin position="9"/>
        <end position="30"/>
    </location>
</feature>
<evidence type="ECO:0000259" key="8">
    <source>
        <dbReference type="PROSITE" id="PS50928"/>
    </source>
</evidence>
<comment type="caution">
    <text evidence="9">The sequence shown here is derived from an EMBL/GenBank/DDBJ whole genome shotgun (WGS) entry which is preliminary data.</text>
</comment>
<dbReference type="PANTHER" id="PTHR30465:SF74">
    <property type="entry name" value="OLIGOPEPTIDE TRANSPORT SYSTEM PERMEASE PROTEIN OPPB"/>
    <property type="match status" value="1"/>
</dbReference>
<feature type="transmembrane region" description="Helical" evidence="7">
    <location>
        <begin position="227"/>
        <end position="248"/>
    </location>
</feature>
<evidence type="ECO:0000256" key="3">
    <source>
        <dbReference type="ARBA" id="ARBA00022475"/>
    </source>
</evidence>
<gene>
    <name evidence="9" type="primary">oppB</name>
    <name evidence="9" type="ORF">MPNT_120042</name>
</gene>
<evidence type="ECO:0000256" key="6">
    <source>
        <dbReference type="ARBA" id="ARBA00023136"/>
    </source>
</evidence>
<keyword evidence="5 7" id="KW-1133">Transmembrane helix</keyword>
<evidence type="ECO:0000256" key="7">
    <source>
        <dbReference type="RuleBase" id="RU363032"/>
    </source>
</evidence>
<evidence type="ECO:0000313" key="10">
    <source>
        <dbReference type="Proteomes" id="UP000663859"/>
    </source>
</evidence>
<feature type="transmembrane region" description="Helical" evidence="7">
    <location>
        <begin position="270"/>
        <end position="297"/>
    </location>
</feature>
<dbReference type="Proteomes" id="UP000663859">
    <property type="component" value="Unassembled WGS sequence"/>
</dbReference>
<dbReference type="InterPro" id="IPR000515">
    <property type="entry name" value="MetI-like"/>
</dbReference>
<evidence type="ECO:0000256" key="4">
    <source>
        <dbReference type="ARBA" id="ARBA00022692"/>
    </source>
</evidence>
<dbReference type="CDD" id="cd06261">
    <property type="entry name" value="TM_PBP2"/>
    <property type="match status" value="1"/>
</dbReference>
<keyword evidence="4 7" id="KW-0812">Transmembrane</keyword>
<reference evidence="9" key="1">
    <citation type="submission" date="2021-02" db="EMBL/GenBank/DDBJ databases">
        <authorList>
            <person name="Cremers G."/>
            <person name="Picone N."/>
        </authorList>
    </citation>
    <scope>NUCLEOTIDE SEQUENCE</scope>
    <source>
        <strain evidence="9">PQ17</strain>
    </source>
</reference>
<keyword evidence="3" id="KW-1003">Cell membrane</keyword>
<comment type="subcellular location">
    <subcellularLocation>
        <location evidence="1 7">Cell membrane</location>
        <topology evidence="1 7">Multi-pass membrane protein</topology>
    </subcellularLocation>
</comment>
<sequence length="305" mass="33784">MVRFIVRRVLGASVVVFAVVSITFVAMRIAPGSPFSDERAIAPEILRELEARYKLQGPIWSQYLDYWQDLLRGDLRLSTKYRNRTVREILEQSLPISLGLGSLALVFSLVVGSVLGCLAALWHNRSADRLVLTISLAGLCIPSFVLAPLAIFLFSLEFRLVPAAGWGTPRQALLPVLCLAAPPTAIVARLLRASLLEVLEQDFIRTAHAKGLSWQRILWKHAFRPSLLPLISYASPLAANLLTGSMVIEEVFHIPGMGSFFVQSVLNRDVFVTGGIVLVYSLLLVSFNLISDIFYALCDPRIRLT</sequence>
<dbReference type="PROSITE" id="PS50928">
    <property type="entry name" value="ABC_TM1"/>
    <property type="match status" value="1"/>
</dbReference>
<feature type="transmembrane region" description="Helical" evidence="7">
    <location>
        <begin position="130"/>
        <end position="152"/>
    </location>
</feature>
<dbReference type="PANTHER" id="PTHR30465">
    <property type="entry name" value="INNER MEMBRANE ABC TRANSPORTER"/>
    <property type="match status" value="1"/>
</dbReference>
<evidence type="ECO:0000256" key="2">
    <source>
        <dbReference type="ARBA" id="ARBA00022448"/>
    </source>
</evidence>
<dbReference type="InterPro" id="IPR045621">
    <property type="entry name" value="BPD_transp_1_N"/>
</dbReference>
<evidence type="ECO:0000313" key="9">
    <source>
        <dbReference type="EMBL" id="CAF0692512.1"/>
    </source>
</evidence>
<dbReference type="GO" id="GO:0005886">
    <property type="term" value="C:plasma membrane"/>
    <property type="evidence" value="ECO:0007669"/>
    <property type="project" value="UniProtKB-SubCell"/>
</dbReference>
<dbReference type="Pfam" id="PF19300">
    <property type="entry name" value="BPD_transp_1_N"/>
    <property type="match status" value="1"/>
</dbReference>
<keyword evidence="10" id="KW-1185">Reference proteome</keyword>
<dbReference type="AlphaFoldDB" id="A0A8J2BJH3"/>
<evidence type="ECO:0000256" key="5">
    <source>
        <dbReference type="ARBA" id="ARBA00022989"/>
    </source>
</evidence>
<feature type="transmembrane region" description="Helical" evidence="7">
    <location>
        <begin position="100"/>
        <end position="123"/>
    </location>
</feature>
<dbReference type="InterPro" id="IPR035906">
    <property type="entry name" value="MetI-like_sf"/>
</dbReference>
<comment type="similarity">
    <text evidence="7">Belongs to the binding-protein-dependent transport system permease family.</text>
</comment>
<dbReference type="RefSeq" id="WP_174582811.1">
    <property type="nucleotide sequence ID" value="NZ_CAJNOB010000004.1"/>
</dbReference>
<dbReference type="Pfam" id="PF00528">
    <property type="entry name" value="BPD_transp_1"/>
    <property type="match status" value="1"/>
</dbReference>
<keyword evidence="2 7" id="KW-0813">Transport</keyword>
<evidence type="ECO:0000256" key="1">
    <source>
        <dbReference type="ARBA" id="ARBA00004651"/>
    </source>
</evidence>